<protein>
    <submittedName>
        <fullName evidence="2">Putative secreted protein</fullName>
    </submittedName>
</protein>
<reference evidence="2" key="1">
    <citation type="submission" date="2018-01" db="EMBL/GenBank/DDBJ databases">
        <title>An insight into the sialome of Amazonian anophelines.</title>
        <authorList>
            <person name="Ribeiro J.M."/>
            <person name="Scarpassa V."/>
            <person name="Calvo E."/>
        </authorList>
    </citation>
    <scope>NUCLEOTIDE SEQUENCE</scope>
</reference>
<evidence type="ECO:0000313" key="2">
    <source>
        <dbReference type="EMBL" id="MBW76687.1"/>
    </source>
</evidence>
<proteinExistence type="predicted"/>
<sequence>MCFVVVVVAVAVMVPFFCRFIQTASHSSGLGTGEELRRPHTCFWALERGANAEIANVGVFWGGGEGSACERL</sequence>
<evidence type="ECO:0000256" key="1">
    <source>
        <dbReference type="SAM" id="SignalP"/>
    </source>
</evidence>
<organism evidence="2">
    <name type="scientific">Anopheles darlingi</name>
    <name type="common">Mosquito</name>
    <dbReference type="NCBI Taxonomy" id="43151"/>
    <lineage>
        <taxon>Eukaryota</taxon>
        <taxon>Metazoa</taxon>
        <taxon>Ecdysozoa</taxon>
        <taxon>Arthropoda</taxon>
        <taxon>Hexapoda</taxon>
        <taxon>Insecta</taxon>
        <taxon>Pterygota</taxon>
        <taxon>Neoptera</taxon>
        <taxon>Endopterygota</taxon>
        <taxon>Diptera</taxon>
        <taxon>Nematocera</taxon>
        <taxon>Culicoidea</taxon>
        <taxon>Culicidae</taxon>
        <taxon>Anophelinae</taxon>
        <taxon>Anopheles</taxon>
    </lineage>
</organism>
<dbReference type="AlphaFoldDB" id="A0A2M4DGJ0"/>
<keyword evidence="1" id="KW-0732">Signal</keyword>
<dbReference type="EMBL" id="GGFL01012509">
    <property type="protein sequence ID" value="MBW76687.1"/>
    <property type="molecule type" value="Transcribed_RNA"/>
</dbReference>
<feature type="chain" id="PRO_5014908596" evidence="1">
    <location>
        <begin position="24"/>
        <end position="72"/>
    </location>
</feature>
<accession>A0A2M4DGJ0</accession>
<feature type="signal peptide" evidence="1">
    <location>
        <begin position="1"/>
        <end position="23"/>
    </location>
</feature>
<name>A0A2M4DGJ0_ANODA</name>